<dbReference type="Pfam" id="PF00069">
    <property type="entry name" value="Pkinase"/>
    <property type="match status" value="1"/>
</dbReference>
<dbReference type="SUPFAM" id="SSF56112">
    <property type="entry name" value="Protein kinase-like (PK-like)"/>
    <property type="match status" value="1"/>
</dbReference>
<protein>
    <recommendedName>
        <fullName evidence="1">non-specific serine/threonine protein kinase</fullName>
        <ecNumber evidence="1">2.7.11.1</ecNumber>
    </recommendedName>
</protein>
<evidence type="ECO:0000256" key="4">
    <source>
        <dbReference type="ARBA" id="ARBA00022741"/>
    </source>
</evidence>
<dbReference type="Gene3D" id="3.30.200.20">
    <property type="entry name" value="Phosphorylase Kinase, domain 1"/>
    <property type="match status" value="1"/>
</dbReference>
<evidence type="ECO:0000256" key="6">
    <source>
        <dbReference type="ARBA" id="ARBA00022840"/>
    </source>
</evidence>
<feature type="domain" description="Protein kinase" evidence="8">
    <location>
        <begin position="1"/>
        <end position="247"/>
    </location>
</feature>
<dbReference type="CDD" id="cd14014">
    <property type="entry name" value="STKc_PknB_like"/>
    <property type="match status" value="1"/>
</dbReference>
<accession>A0AA41U195</accession>
<evidence type="ECO:0000256" key="5">
    <source>
        <dbReference type="ARBA" id="ARBA00022777"/>
    </source>
</evidence>
<dbReference type="InterPro" id="IPR011009">
    <property type="entry name" value="Kinase-like_dom_sf"/>
</dbReference>
<dbReference type="Gene3D" id="1.10.510.10">
    <property type="entry name" value="Transferase(Phosphotransferase) domain 1"/>
    <property type="match status" value="1"/>
</dbReference>
<evidence type="ECO:0000313" key="10">
    <source>
        <dbReference type="Proteomes" id="UP001165378"/>
    </source>
</evidence>
<name>A0AA41U195_9ACTN</name>
<dbReference type="EC" id="2.7.11.1" evidence="1"/>
<reference evidence="9" key="1">
    <citation type="submission" date="2022-01" db="EMBL/GenBank/DDBJ databases">
        <title>Genome-Based Taxonomic Classification of the Phylum Actinobacteria.</title>
        <authorList>
            <person name="Gao Y."/>
        </authorList>
    </citation>
    <scope>NUCLEOTIDE SEQUENCE</scope>
    <source>
        <strain evidence="9">KLBMP 8922</strain>
    </source>
</reference>
<dbReference type="GO" id="GO:0005524">
    <property type="term" value="F:ATP binding"/>
    <property type="evidence" value="ECO:0007669"/>
    <property type="project" value="UniProtKB-KW"/>
</dbReference>
<keyword evidence="3" id="KW-0808">Transferase</keyword>
<evidence type="ECO:0000256" key="2">
    <source>
        <dbReference type="ARBA" id="ARBA00022527"/>
    </source>
</evidence>
<keyword evidence="2" id="KW-0723">Serine/threonine-protein kinase</keyword>
<dbReference type="EMBL" id="JAKFHA010000017">
    <property type="protein sequence ID" value="MCF2530563.1"/>
    <property type="molecule type" value="Genomic_DNA"/>
</dbReference>
<dbReference type="SUPFAM" id="SSF55724">
    <property type="entry name" value="Mog1p/PsbP-like"/>
    <property type="match status" value="1"/>
</dbReference>
<keyword evidence="10" id="KW-1185">Reference proteome</keyword>
<dbReference type="InterPro" id="IPR000719">
    <property type="entry name" value="Prot_kinase_dom"/>
</dbReference>
<dbReference type="Gene3D" id="3.40.1000.10">
    <property type="entry name" value="Mog1/PsbP, alpha/beta/alpha sandwich"/>
    <property type="match status" value="1"/>
</dbReference>
<feature type="compositionally biased region" description="Pro residues" evidence="7">
    <location>
        <begin position="346"/>
        <end position="355"/>
    </location>
</feature>
<feature type="compositionally biased region" description="Polar residues" evidence="7">
    <location>
        <begin position="444"/>
        <end position="457"/>
    </location>
</feature>
<feature type="region of interest" description="Disordered" evidence="7">
    <location>
        <begin position="343"/>
        <end position="404"/>
    </location>
</feature>
<dbReference type="SMART" id="SM00220">
    <property type="entry name" value="S_TKc"/>
    <property type="match status" value="1"/>
</dbReference>
<dbReference type="PROSITE" id="PS50011">
    <property type="entry name" value="PROTEIN_KINASE_DOM"/>
    <property type="match status" value="1"/>
</dbReference>
<keyword evidence="5 9" id="KW-0418">Kinase</keyword>
<feature type="compositionally biased region" description="Low complexity" evidence="7">
    <location>
        <begin position="276"/>
        <end position="299"/>
    </location>
</feature>
<evidence type="ECO:0000256" key="3">
    <source>
        <dbReference type="ARBA" id="ARBA00022679"/>
    </source>
</evidence>
<comment type="caution">
    <text evidence="9">The sequence shown here is derived from an EMBL/GenBank/DDBJ whole genome shotgun (WGS) entry which is preliminary data.</text>
</comment>
<proteinExistence type="predicted"/>
<dbReference type="AlphaFoldDB" id="A0AA41U195"/>
<evidence type="ECO:0000313" key="9">
    <source>
        <dbReference type="EMBL" id="MCF2530563.1"/>
    </source>
</evidence>
<dbReference type="InterPro" id="IPR016123">
    <property type="entry name" value="Mog1/PsbP_a/b/a-sand"/>
</dbReference>
<dbReference type="Proteomes" id="UP001165378">
    <property type="component" value="Unassembled WGS sequence"/>
</dbReference>
<dbReference type="PANTHER" id="PTHR43289:SF6">
    <property type="entry name" value="SERINE_THREONINE-PROTEIN KINASE NEKL-3"/>
    <property type="match status" value="1"/>
</dbReference>
<dbReference type="GO" id="GO:0004674">
    <property type="term" value="F:protein serine/threonine kinase activity"/>
    <property type="evidence" value="ECO:0007669"/>
    <property type="project" value="UniProtKB-KW"/>
</dbReference>
<evidence type="ECO:0000256" key="7">
    <source>
        <dbReference type="SAM" id="MobiDB-lite"/>
    </source>
</evidence>
<dbReference type="InterPro" id="IPR008271">
    <property type="entry name" value="Ser/Thr_kinase_AS"/>
</dbReference>
<sequence length="638" mass="66883">MGTVWRAHDELLDRPVAAKVLNVVFGHHSEDQNRRERSLREARATARINHPNVVRVYDYVEDDDRLWIVMELLAARSLDAVLDEDGPLTPQDAAAIGVQIARALRVVHEHGVLHRDVKPGNVMIEADGHAVLTDFGIAALEGSTGLTGTGAIVGSPEFMAPERIESDSPGPASDLWSLGVTLCAAVTGSSPFRRSTPVATLAAIVIAEPEVPDATGPLEPLVRALFARDPEARPDAAAVMAGLQTVLDAEARRHSNDPTREVVALAADAPTWQLEPGAVAGGAAPEAAASGTAAPAQAPELDESAGPGAPGDGTQDLRTVLNPAAQQAPAAPRGEDATASLLMPAARPPVGPPPGQVTEELPRVPAPPPRDEVPVTLSPMPGDTTPATVLPGTATPTREVGPPAARPWWRKPVVVGPSAAAVVAAIVIGAVLASGGGDDDKAKNQAQTGSSVSASQDPTDGAGPSASAGPPTSAPATQAPKAPVYPAEATVVAAAPIPVATADEKRFAWPVPQGWRRNEQDGVVRYDAPSPPSMLAARTAFKQTDDLLEQWRPQEQRSVAVFSGYKLIRFEERTIRGNPGVVWEYTWTEGGDELHAVLTAFIENGLYVEVDVRSNAANWERDQALFFWALQNLKLAGG</sequence>
<keyword evidence="6" id="KW-0067">ATP-binding</keyword>
<feature type="region of interest" description="Disordered" evidence="7">
    <location>
        <begin position="435"/>
        <end position="481"/>
    </location>
</feature>
<keyword evidence="4" id="KW-0547">Nucleotide-binding</keyword>
<feature type="region of interest" description="Disordered" evidence="7">
    <location>
        <begin position="276"/>
        <end position="317"/>
    </location>
</feature>
<gene>
    <name evidence="9" type="ORF">LZ495_25540</name>
</gene>
<evidence type="ECO:0000259" key="8">
    <source>
        <dbReference type="PROSITE" id="PS50011"/>
    </source>
</evidence>
<feature type="compositionally biased region" description="Low complexity" evidence="7">
    <location>
        <begin position="458"/>
        <end position="481"/>
    </location>
</feature>
<evidence type="ECO:0000256" key="1">
    <source>
        <dbReference type="ARBA" id="ARBA00012513"/>
    </source>
</evidence>
<organism evidence="9 10">
    <name type="scientific">Yinghuangia soli</name>
    <dbReference type="NCBI Taxonomy" id="2908204"/>
    <lineage>
        <taxon>Bacteria</taxon>
        <taxon>Bacillati</taxon>
        <taxon>Actinomycetota</taxon>
        <taxon>Actinomycetes</taxon>
        <taxon>Kitasatosporales</taxon>
        <taxon>Streptomycetaceae</taxon>
        <taxon>Yinghuangia</taxon>
    </lineage>
</organism>
<dbReference type="PROSITE" id="PS00108">
    <property type="entry name" value="PROTEIN_KINASE_ST"/>
    <property type="match status" value="1"/>
</dbReference>
<dbReference type="PANTHER" id="PTHR43289">
    <property type="entry name" value="MITOGEN-ACTIVATED PROTEIN KINASE KINASE KINASE 20-RELATED"/>
    <property type="match status" value="1"/>
</dbReference>